<dbReference type="EC" id="5.4.99.-" evidence="7"/>
<comment type="function">
    <text evidence="7">Responsible for synthesis of pseudouridine from uracil.</text>
</comment>
<dbReference type="EMBL" id="ALXG01000017">
    <property type="protein sequence ID" value="ETO40654.1"/>
    <property type="molecule type" value="Genomic_DNA"/>
</dbReference>
<dbReference type="NCBIfam" id="TIGR00005">
    <property type="entry name" value="rluA_subfam"/>
    <property type="match status" value="1"/>
</dbReference>
<evidence type="ECO:0000256" key="7">
    <source>
        <dbReference type="RuleBase" id="RU362028"/>
    </source>
</evidence>
<dbReference type="Pfam" id="PF01479">
    <property type="entry name" value="S4"/>
    <property type="match status" value="1"/>
</dbReference>
<dbReference type="SUPFAM" id="SSF55120">
    <property type="entry name" value="Pseudouridine synthase"/>
    <property type="match status" value="1"/>
</dbReference>
<comment type="catalytic activity">
    <reaction evidence="1 7">
        <text>a uridine in RNA = a pseudouridine in RNA</text>
        <dbReference type="Rhea" id="RHEA:48348"/>
        <dbReference type="Rhea" id="RHEA-COMP:12068"/>
        <dbReference type="Rhea" id="RHEA-COMP:12069"/>
        <dbReference type="ChEBI" id="CHEBI:65314"/>
        <dbReference type="ChEBI" id="CHEBI:65315"/>
    </reaction>
</comment>
<evidence type="ECO:0000313" key="9">
    <source>
        <dbReference type="EMBL" id="ETO40654.1"/>
    </source>
</evidence>
<dbReference type="InterPro" id="IPR006145">
    <property type="entry name" value="PsdUridine_synth_RsuA/RluA"/>
</dbReference>
<dbReference type="InterPro" id="IPR002942">
    <property type="entry name" value="S4_RNA-bd"/>
</dbReference>
<keyword evidence="10" id="KW-1185">Reference proteome</keyword>
<evidence type="ECO:0000256" key="3">
    <source>
        <dbReference type="ARBA" id="ARBA00022884"/>
    </source>
</evidence>
<dbReference type="InterPro" id="IPR036986">
    <property type="entry name" value="S4_RNA-bd_sf"/>
</dbReference>
<accession>W9ELU1</accession>
<dbReference type="CDD" id="cd02869">
    <property type="entry name" value="PseudoU_synth_RluA_like"/>
    <property type="match status" value="1"/>
</dbReference>
<dbReference type="FunFam" id="3.30.2350.10:FF:000006">
    <property type="entry name" value="Pseudouridine synthase"/>
    <property type="match status" value="1"/>
</dbReference>
<comment type="similarity">
    <text evidence="2 7">Belongs to the pseudouridine synthase RluA family.</text>
</comment>
<dbReference type="Pfam" id="PF00849">
    <property type="entry name" value="PseudoU_synth_2"/>
    <property type="match status" value="1"/>
</dbReference>
<dbReference type="Gene3D" id="3.10.290.10">
    <property type="entry name" value="RNA-binding S4 domain"/>
    <property type="match status" value="1"/>
</dbReference>
<dbReference type="AlphaFoldDB" id="W9ELU1"/>
<gene>
    <name evidence="9" type="ORF">B808_453</name>
</gene>
<dbReference type="PROSITE" id="PS50889">
    <property type="entry name" value="S4"/>
    <property type="match status" value="1"/>
</dbReference>
<dbReference type="OrthoDB" id="9807829at2"/>
<dbReference type="InterPro" id="IPR006224">
    <property type="entry name" value="PsdUridine_synth_RluA-like_CS"/>
</dbReference>
<dbReference type="PROSITE" id="PS01129">
    <property type="entry name" value="PSI_RLU"/>
    <property type="match status" value="1"/>
</dbReference>
<sequence>MDHREMKVPAQTDRLDKLVAAEFSDLSRSRVQQLIATGAITVSEQSHKANYQPKPGATISIEIPTPEPIDVQPEPLPLAIVYEDDQVLVVDKPQGMVVHPAPGHPNHTLVNAILYHTKLPGINGEIRPGIVHRIDKDTSGLLMVAKTKQAQESLSQQLQAKTNRRKYLALVHGNLKQPKGTIDAPLGRSHTDRKKQAVVTGGRPAVTHFRVLEHFGSDYTLIECQLETGRTHQIRVHLQFIQHPVVGDPVYGPRKTIRGHGQFLHACELGFKHPVTGEELDFTSPVPPIFKKTLTTLRMRYQQ</sequence>
<name>W9ELU1_9LACO</name>
<dbReference type="InterPro" id="IPR020103">
    <property type="entry name" value="PsdUridine_synth_cat_dom_sf"/>
</dbReference>
<evidence type="ECO:0000256" key="2">
    <source>
        <dbReference type="ARBA" id="ARBA00010876"/>
    </source>
</evidence>
<dbReference type="PANTHER" id="PTHR21600">
    <property type="entry name" value="MITOCHONDRIAL RNA PSEUDOURIDINE SYNTHASE"/>
    <property type="match status" value="1"/>
</dbReference>
<evidence type="ECO:0000256" key="1">
    <source>
        <dbReference type="ARBA" id="ARBA00000073"/>
    </source>
</evidence>
<protein>
    <recommendedName>
        <fullName evidence="7">Pseudouridine synthase</fullName>
        <ecNumber evidence="7">5.4.99.-</ecNumber>
    </recommendedName>
</protein>
<feature type="domain" description="RNA-binding S4" evidence="8">
    <location>
        <begin position="13"/>
        <end position="70"/>
    </location>
</feature>
<dbReference type="PATRIC" id="fig|1221538.3.peg.457"/>
<dbReference type="GO" id="GO:0120159">
    <property type="term" value="F:rRNA pseudouridine synthase activity"/>
    <property type="evidence" value="ECO:0007669"/>
    <property type="project" value="UniProtKB-ARBA"/>
</dbReference>
<dbReference type="Gene3D" id="3.30.2350.10">
    <property type="entry name" value="Pseudouridine synthase"/>
    <property type="match status" value="1"/>
</dbReference>
<organism evidence="9 10">
    <name type="scientific">Fructilactobacillus florum 8D</name>
    <dbReference type="NCBI Taxonomy" id="1221538"/>
    <lineage>
        <taxon>Bacteria</taxon>
        <taxon>Bacillati</taxon>
        <taxon>Bacillota</taxon>
        <taxon>Bacilli</taxon>
        <taxon>Lactobacillales</taxon>
        <taxon>Lactobacillaceae</taxon>
        <taxon>Fructilactobacillus</taxon>
    </lineage>
</organism>
<proteinExistence type="inferred from homology"/>
<evidence type="ECO:0000259" key="8">
    <source>
        <dbReference type="SMART" id="SM00363"/>
    </source>
</evidence>
<dbReference type="GO" id="GO:0003723">
    <property type="term" value="F:RNA binding"/>
    <property type="evidence" value="ECO:0007669"/>
    <property type="project" value="UniProtKB-KW"/>
</dbReference>
<dbReference type="CDD" id="cd00165">
    <property type="entry name" value="S4"/>
    <property type="match status" value="1"/>
</dbReference>
<evidence type="ECO:0000256" key="6">
    <source>
        <dbReference type="PROSITE-ProRule" id="PRU00182"/>
    </source>
</evidence>
<dbReference type="Proteomes" id="UP000019474">
    <property type="component" value="Unassembled WGS sequence"/>
</dbReference>
<evidence type="ECO:0000313" key="10">
    <source>
        <dbReference type="Proteomes" id="UP000019474"/>
    </source>
</evidence>
<evidence type="ECO:0000256" key="4">
    <source>
        <dbReference type="ARBA" id="ARBA00023235"/>
    </source>
</evidence>
<keyword evidence="3 6" id="KW-0694">RNA-binding</keyword>
<dbReference type="GO" id="GO:0000455">
    <property type="term" value="P:enzyme-directed rRNA pseudouridine synthesis"/>
    <property type="evidence" value="ECO:0007669"/>
    <property type="project" value="UniProtKB-ARBA"/>
</dbReference>
<dbReference type="InterPro" id="IPR050188">
    <property type="entry name" value="RluA_PseudoU_synthase"/>
</dbReference>
<dbReference type="SUPFAM" id="SSF55174">
    <property type="entry name" value="Alpha-L RNA-binding motif"/>
    <property type="match status" value="1"/>
</dbReference>
<feature type="active site" evidence="5">
    <location>
        <position position="135"/>
    </location>
</feature>
<keyword evidence="4 7" id="KW-0413">Isomerase</keyword>
<comment type="caution">
    <text evidence="9">The sequence shown here is derived from an EMBL/GenBank/DDBJ whole genome shotgun (WGS) entry which is preliminary data.</text>
</comment>
<dbReference type="SMART" id="SM00363">
    <property type="entry name" value="S4"/>
    <property type="match status" value="1"/>
</dbReference>
<reference evidence="9 10" key="1">
    <citation type="submission" date="2012-08" db="EMBL/GenBank/DDBJ databases">
        <title>Genome sequencing of Lactobacillus florum 8D.</title>
        <authorList>
            <person name="Kim E.B."/>
            <person name="Marco M.L."/>
        </authorList>
    </citation>
    <scope>NUCLEOTIDE SEQUENCE [LARGE SCALE GENOMIC DNA]</scope>
    <source>
        <strain evidence="9 10">8D</strain>
    </source>
</reference>
<dbReference type="RefSeq" id="WP_009166501.1">
    <property type="nucleotide sequence ID" value="NZ_ALXG01000017.1"/>
</dbReference>
<dbReference type="InterPro" id="IPR006225">
    <property type="entry name" value="PsdUridine_synth_RluC/D"/>
</dbReference>
<evidence type="ECO:0000256" key="5">
    <source>
        <dbReference type="PIRSR" id="PIRSR606225-1"/>
    </source>
</evidence>
<dbReference type="PANTHER" id="PTHR21600:SF44">
    <property type="entry name" value="RIBOSOMAL LARGE SUBUNIT PSEUDOURIDINE SYNTHASE D"/>
    <property type="match status" value="1"/>
</dbReference>